<feature type="region of interest" description="Disordered" evidence="2">
    <location>
        <begin position="670"/>
        <end position="697"/>
    </location>
</feature>
<evidence type="ECO:0000256" key="1">
    <source>
        <dbReference type="ARBA" id="ARBA00010568"/>
    </source>
</evidence>
<dbReference type="EMBL" id="BRXY01000155">
    <property type="protein sequence ID" value="GMH72253.1"/>
    <property type="molecule type" value="Genomic_DNA"/>
</dbReference>
<feature type="region of interest" description="Disordered" evidence="2">
    <location>
        <begin position="540"/>
        <end position="609"/>
    </location>
</feature>
<dbReference type="Proteomes" id="UP001165085">
    <property type="component" value="Unassembled WGS sequence"/>
</dbReference>
<organism evidence="3 4">
    <name type="scientific">Triparma strigata</name>
    <dbReference type="NCBI Taxonomy" id="1606541"/>
    <lineage>
        <taxon>Eukaryota</taxon>
        <taxon>Sar</taxon>
        <taxon>Stramenopiles</taxon>
        <taxon>Ochrophyta</taxon>
        <taxon>Bolidophyceae</taxon>
        <taxon>Parmales</taxon>
        <taxon>Triparmaceae</taxon>
        <taxon>Triparma</taxon>
    </lineage>
</organism>
<sequence length="845" mass="93663">MATFTYFTCVSSSTPLPSSLSSVPLTPSEILPQLCLTSGHVIVIINSSDPLGTNTSIREHAHDIRNFISQSLLKVHCIWVNPPLQSDDDTSSDSDDEDENFTFFKSLFGADCCSQCESFALLSVLKRITMSPHDPSTLPPKPPKSEPSPPSTLSDAFLQTYLQTHISIKTSQALLKLAKNEIHRRRTLSLSGSRVLPKNEVIKGSLTLGSAVLVKAEFDDGDVQNWTGEEKEMYYDLRNEAMRQVTVKRKKKNVDNDEDDNAEVKKQKMTAEEDNEDDVEIVKPSPKPTPEIIEILEDSDSDDIDVASYLSVADLIGPYSKRISFPNPNFTSLLAFNKFVRPSRIPKETAEWVELNSAKKSTASSVTYDAYLHILHSSSTSPETKGSEILKLAKSRNETTGKWLVFTSDVDSLWKDISEKCADGVLGKSCKISVGSEEGLACVYVDDFTDRRNVKRVLENLEGVGGRVAGFKTDVFTTLGINSGNEWKISPVCLYKVVEAQGWNFEEEEEEEEEGITTTTKELKVEKMKVEEKVVIETPIVSAMTPTPRPPSPTSNEAPRPPMLIKKEGPKETAKNLSSPPASPPPTFPPPTFPPPASPPAASSSGLIVSKHAGGNSYLKPLKQGLDELKRFSRLSEIQSTYFDPINVDFLEPLPDSNNENPGRPYVISQGKHYPPKPPKITVRPRNPPNPTLPSNSDLADLTVQLLTSIKLAKSRLDSMKFILTTTCENQGWNFPEGTIHVGQGTDEMFKFLYHVKGSCYEALPEEIKDLLMKEWKVLAIGERSGREMWRVSGKSGVERARGKKSTLVSAVVAVGEEDNEWMFEEDQIGEEEEVGEEEEENEDL</sequence>
<comment type="caution">
    <text evidence="3">The sequence shown here is derived from an EMBL/GenBank/DDBJ whole genome shotgun (WGS) entry which is preliminary data.</text>
</comment>
<protein>
    <submittedName>
        <fullName evidence="3">Uncharacterized protein</fullName>
    </submittedName>
</protein>
<feature type="compositionally biased region" description="Basic and acidic residues" evidence="2">
    <location>
        <begin position="262"/>
        <end position="271"/>
    </location>
</feature>
<feature type="compositionally biased region" description="Basic and acidic residues" evidence="2">
    <location>
        <begin position="565"/>
        <end position="574"/>
    </location>
</feature>
<dbReference type="PANTHER" id="PTHR31977">
    <property type="entry name" value="UPF0696 PROTEIN C11ORF68"/>
    <property type="match status" value="1"/>
</dbReference>
<evidence type="ECO:0000313" key="4">
    <source>
        <dbReference type="Proteomes" id="UP001165085"/>
    </source>
</evidence>
<name>A0A9W7EDE0_9STRA</name>
<dbReference type="AlphaFoldDB" id="A0A9W7EDE0"/>
<feature type="region of interest" description="Disordered" evidence="2">
    <location>
        <begin position="249"/>
        <end position="289"/>
    </location>
</feature>
<dbReference type="Gene3D" id="3.30.760.10">
    <property type="entry name" value="RNA Cap, Translation Initiation Factor Eif4e"/>
    <property type="match status" value="1"/>
</dbReference>
<dbReference type="InterPro" id="IPR015034">
    <property type="entry name" value="Bles03"/>
</dbReference>
<accession>A0A9W7EDE0</accession>
<feature type="region of interest" description="Disordered" evidence="2">
    <location>
        <begin position="132"/>
        <end position="153"/>
    </location>
</feature>
<evidence type="ECO:0000313" key="3">
    <source>
        <dbReference type="EMBL" id="GMH72253.1"/>
    </source>
</evidence>
<feature type="region of interest" description="Disordered" evidence="2">
    <location>
        <begin position="825"/>
        <end position="845"/>
    </location>
</feature>
<dbReference type="OrthoDB" id="67171at2759"/>
<proteinExistence type="inferred from homology"/>
<evidence type="ECO:0000256" key="2">
    <source>
        <dbReference type="SAM" id="MobiDB-lite"/>
    </source>
</evidence>
<dbReference type="PANTHER" id="PTHR31977:SF1">
    <property type="entry name" value="UPF0696 PROTEIN C11ORF68"/>
    <property type="match status" value="1"/>
</dbReference>
<comment type="similarity">
    <text evidence="1">Belongs to the UPF0696 family.</text>
</comment>
<keyword evidence="4" id="KW-1185">Reference proteome</keyword>
<feature type="compositionally biased region" description="Pro residues" evidence="2">
    <location>
        <begin position="581"/>
        <end position="599"/>
    </location>
</feature>
<gene>
    <name evidence="3" type="ORF">TrST_g2228</name>
</gene>
<reference evidence="4" key="1">
    <citation type="journal article" date="2023" name="Commun. Biol.">
        <title>Genome analysis of Parmales, the sister group of diatoms, reveals the evolutionary specialization of diatoms from phago-mixotrophs to photoautotrophs.</title>
        <authorList>
            <person name="Ban H."/>
            <person name="Sato S."/>
            <person name="Yoshikawa S."/>
            <person name="Yamada K."/>
            <person name="Nakamura Y."/>
            <person name="Ichinomiya M."/>
            <person name="Sato N."/>
            <person name="Blanc-Mathieu R."/>
            <person name="Endo H."/>
            <person name="Kuwata A."/>
            <person name="Ogata H."/>
        </authorList>
    </citation>
    <scope>NUCLEOTIDE SEQUENCE [LARGE SCALE GENOMIC DNA]</scope>
    <source>
        <strain evidence="4">NIES 3701</strain>
    </source>
</reference>
<dbReference type="SUPFAM" id="SSF55418">
    <property type="entry name" value="eIF4e-like"/>
    <property type="match status" value="1"/>
</dbReference>
<dbReference type="Pfam" id="PF08939">
    <property type="entry name" value="Bles03"/>
    <property type="match status" value="1"/>
</dbReference>
<dbReference type="InterPro" id="IPR023398">
    <property type="entry name" value="TIF_eIF4e-like"/>
</dbReference>
<feature type="compositionally biased region" description="Pro residues" evidence="2">
    <location>
        <begin position="137"/>
        <end position="150"/>
    </location>
</feature>